<dbReference type="PANTHER" id="PTHR12858">
    <property type="entry name" value="RIBOSOME BIOGENESIS PROTEIN"/>
    <property type="match status" value="1"/>
</dbReference>
<dbReference type="EMBL" id="PDUG01000001">
    <property type="protein sequence ID" value="PIC54178.1"/>
    <property type="molecule type" value="Genomic_DNA"/>
</dbReference>
<dbReference type="GO" id="GO:0000479">
    <property type="term" value="P:endonucleolytic cleavage of tricistronic rRNA transcript (SSU-rRNA, 5.8S rRNA, LSU-rRNA)"/>
    <property type="evidence" value="ECO:0007669"/>
    <property type="project" value="TreeGrafter"/>
</dbReference>
<keyword evidence="4" id="KW-1185">Reference proteome</keyword>
<comment type="caution">
    <text evidence="3">The sequence shown here is derived from an EMBL/GenBank/DDBJ whole genome shotgun (WGS) entry which is preliminary data.</text>
</comment>
<evidence type="ECO:0000259" key="2">
    <source>
        <dbReference type="Pfam" id="PF04950"/>
    </source>
</evidence>
<dbReference type="AlphaFoldDB" id="A0A2G5VQY2"/>
<dbReference type="InterPro" id="IPR007034">
    <property type="entry name" value="BMS1_TSR1_C"/>
</dbReference>
<evidence type="ECO:0000313" key="3">
    <source>
        <dbReference type="EMBL" id="PIC54178.1"/>
    </source>
</evidence>
<dbReference type="STRING" id="1611254.A0A2G5VQY2"/>
<evidence type="ECO:0000313" key="4">
    <source>
        <dbReference type="Proteomes" id="UP000230233"/>
    </source>
</evidence>
<feature type="domain" description="Ribosome biogenesis protein BMS1/TSR1 C-terminal" evidence="2">
    <location>
        <begin position="29"/>
        <end position="71"/>
    </location>
</feature>
<dbReference type="GO" id="GO:0034511">
    <property type="term" value="F:U3 snoRNA binding"/>
    <property type="evidence" value="ECO:0007669"/>
    <property type="project" value="TreeGrafter"/>
</dbReference>
<gene>
    <name evidence="3" type="primary">Cnig_chr_I.g354</name>
    <name evidence="3" type="ORF">B9Z55_000354</name>
</gene>
<dbReference type="GO" id="GO:0003924">
    <property type="term" value="F:GTPase activity"/>
    <property type="evidence" value="ECO:0007669"/>
    <property type="project" value="TreeGrafter"/>
</dbReference>
<dbReference type="InterPro" id="IPR039761">
    <property type="entry name" value="Bms1/Tsr1"/>
</dbReference>
<feature type="region of interest" description="Disordered" evidence="1">
    <location>
        <begin position="131"/>
        <end position="169"/>
    </location>
</feature>
<feature type="region of interest" description="Disordered" evidence="1">
    <location>
        <begin position="65"/>
        <end position="117"/>
    </location>
</feature>
<dbReference type="OrthoDB" id="10260897at2759"/>
<dbReference type="PANTHER" id="PTHR12858:SF2">
    <property type="entry name" value="RIBOSOME BIOGENESIS PROTEIN BMS1 HOMOLOG"/>
    <property type="match status" value="1"/>
</dbReference>
<accession>A0A2G5VQY2</accession>
<sequence length="169" mass="18097">MDFCRDPPERSTTSPSPMTGVWKRSDSRSLLPGEQNMGVVQARVKRHRWFERTLKSRDPLIISCGWRRFQSDRGTKGPEVDESEGSASPKPSQATAPAGAGPVRPSGSRIRARDAIAQPTRCEACSRACGCAPVDSDSAPPPLKRGPGRPKGSKTGAKKGGQEQEGGTN</sequence>
<dbReference type="Proteomes" id="UP000230233">
    <property type="component" value="Chromosome I"/>
</dbReference>
<dbReference type="GO" id="GO:0005525">
    <property type="term" value="F:GTP binding"/>
    <property type="evidence" value="ECO:0007669"/>
    <property type="project" value="TreeGrafter"/>
</dbReference>
<proteinExistence type="predicted"/>
<dbReference type="Pfam" id="PF04950">
    <property type="entry name" value="RIBIOP_C"/>
    <property type="match status" value="1"/>
</dbReference>
<dbReference type="GO" id="GO:0000462">
    <property type="term" value="P:maturation of SSU-rRNA from tricistronic rRNA transcript (SSU-rRNA, 5.8S rRNA, LSU-rRNA)"/>
    <property type="evidence" value="ECO:0007669"/>
    <property type="project" value="TreeGrafter"/>
</dbReference>
<feature type="region of interest" description="Disordered" evidence="1">
    <location>
        <begin position="1"/>
        <end position="37"/>
    </location>
</feature>
<feature type="compositionally biased region" description="Basic and acidic residues" evidence="1">
    <location>
        <begin position="69"/>
        <end position="79"/>
    </location>
</feature>
<organism evidence="3 4">
    <name type="scientific">Caenorhabditis nigoni</name>
    <dbReference type="NCBI Taxonomy" id="1611254"/>
    <lineage>
        <taxon>Eukaryota</taxon>
        <taxon>Metazoa</taxon>
        <taxon>Ecdysozoa</taxon>
        <taxon>Nematoda</taxon>
        <taxon>Chromadorea</taxon>
        <taxon>Rhabditida</taxon>
        <taxon>Rhabditina</taxon>
        <taxon>Rhabditomorpha</taxon>
        <taxon>Rhabditoidea</taxon>
        <taxon>Rhabditidae</taxon>
        <taxon>Peloderinae</taxon>
        <taxon>Caenorhabditis</taxon>
    </lineage>
</organism>
<evidence type="ECO:0000256" key="1">
    <source>
        <dbReference type="SAM" id="MobiDB-lite"/>
    </source>
</evidence>
<protein>
    <recommendedName>
        <fullName evidence="2">Ribosome biogenesis protein BMS1/TSR1 C-terminal domain-containing protein</fullName>
    </recommendedName>
</protein>
<dbReference type="GO" id="GO:0030686">
    <property type="term" value="C:90S preribosome"/>
    <property type="evidence" value="ECO:0007669"/>
    <property type="project" value="TreeGrafter"/>
</dbReference>
<feature type="compositionally biased region" description="Polar residues" evidence="1">
    <location>
        <begin position="85"/>
        <end position="95"/>
    </location>
</feature>
<name>A0A2G5VQY2_9PELO</name>
<reference evidence="4" key="1">
    <citation type="submission" date="2017-10" db="EMBL/GenBank/DDBJ databases">
        <title>Rapid genome shrinkage in a self-fertile nematode reveals novel sperm competition proteins.</title>
        <authorList>
            <person name="Yin D."/>
            <person name="Schwarz E.M."/>
            <person name="Thomas C.G."/>
            <person name="Felde R.L."/>
            <person name="Korf I.F."/>
            <person name="Cutter A.D."/>
            <person name="Schartner C.M."/>
            <person name="Ralston E.J."/>
            <person name="Meyer B.J."/>
            <person name="Haag E.S."/>
        </authorList>
    </citation>
    <scope>NUCLEOTIDE SEQUENCE [LARGE SCALE GENOMIC DNA]</scope>
    <source>
        <strain evidence="4">JU1422</strain>
    </source>
</reference>